<dbReference type="InterPro" id="IPR027417">
    <property type="entry name" value="P-loop_NTPase"/>
</dbReference>
<gene>
    <name evidence="8" type="ORF">TRIUR3_15303</name>
</gene>
<dbReference type="GO" id="GO:0016887">
    <property type="term" value="F:ATP hydrolysis activity"/>
    <property type="evidence" value="ECO:0007669"/>
    <property type="project" value="InterPro"/>
</dbReference>
<dbReference type="SMART" id="SM00382">
    <property type="entry name" value="AAA"/>
    <property type="match status" value="1"/>
</dbReference>
<dbReference type="Pfam" id="PF24933">
    <property type="entry name" value="DUF7751"/>
    <property type="match status" value="1"/>
</dbReference>
<dbReference type="PANTHER" id="PTHR45644:SF79">
    <property type="entry name" value="OS03G0344700 PROTEIN"/>
    <property type="match status" value="1"/>
</dbReference>
<dbReference type="AlphaFoldDB" id="M7ZHQ7"/>
<feature type="domain" description="AAA+ ATPase" evidence="7">
    <location>
        <begin position="735"/>
        <end position="872"/>
    </location>
</feature>
<keyword evidence="4" id="KW-0067">ATP-binding</keyword>
<evidence type="ECO:0000313" key="8">
    <source>
        <dbReference type="EMBL" id="EMS51930.1"/>
    </source>
</evidence>
<keyword evidence="3" id="KW-1000">Mitochondrion outer membrane</keyword>
<evidence type="ECO:0000259" key="7">
    <source>
        <dbReference type="SMART" id="SM00382"/>
    </source>
</evidence>
<dbReference type="GO" id="GO:0005524">
    <property type="term" value="F:ATP binding"/>
    <property type="evidence" value="ECO:0007669"/>
    <property type="project" value="UniProtKB-KW"/>
</dbReference>
<dbReference type="InterPro" id="IPR041569">
    <property type="entry name" value="AAA_lid_3"/>
</dbReference>
<keyword evidence="5" id="KW-0496">Mitochondrion</keyword>
<accession>M7ZHQ7</accession>
<keyword evidence="3" id="KW-0472">Membrane</keyword>
<dbReference type="STRING" id="4572.M7ZHQ7"/>
<organism evidence="8">
    <name type="scientific">Triticum urartu</name>
    <name type="common">Red wild einkorn</name>
    <name type="synonym">Crithodium urartu</name>
    <dbReference type="NCBI Taxonomy" id="4572"/>
    <lineage>
        <taxon>Eukaryota</taxon>
        <taxon>Viridiplantae</taxon>
        <taxon>Streptophyta</taxon>
        <taxon>Embryophyta</taxon>
        <taxon>Tracheophyta</taxon>
        <taxon>Spermatophyta</taxon>
        <taxon>Magnoliopsida</taxon>
        <taxon>Liliopsida</taxon>
        <taxon>Poales</taxon>
        <taxon>Poaceae</taxon>
        <taxon>BOP clade</taxon>
        <taxon>Pooideae</taxon>
        <taxon>Triticodae</taxon>
        <taxon>Triticeae</taxon>
        <taxon>Triticinae</taxon>
        <taxon>Triticum</taxon>
    </lineage>
</organism>
<dbReference type="PANTHER" id="PTHR45644">
    <property type="entry name" value="AAA ATPASE, PUTATIVE (AFU_ORTHOLOGUE AFUA_2G12920)-RELATED-RELATED"/>
    <property type="match status" value="1"/>
</dbReference>
<proteinExistence type="predicted"/>
<dbReference type="InterPro" id="IPR003960">
    <property type="entry name" value="ATPase_AAA_CS"/>
</dbReference>
<dbReference type="InterPro" id="IPR003959">
    <property type="entry name" value="ATPase_AAA_core"/>
</dbReference>
<dbReference type="SUPFAM" id="SSF52540">
    <property type="entry name" value="P-loop containing nucleoside triphosphate hydrolases"/>
    <property type="match status" value="1"/>
</dbReference>
<dbReference type="Gene3D" id="3.40.50.300">
    <property type="entry name" value="P-loop containing nucleotide triphosphate hydrolases"/>
    <property type="match status" value="1"/>
</dbReference>
<feature type="compositionally biased region" description="Polar residues" evidence="6">
    <location>
        <begin position="255"/>
        <end position="265"/>
    </location>
</feature>
<dbReference type="Pfam" id="PF17862">
    <property type="entry name" value="AAA_lid_3"/>
    <property type="match status" value="1"/>
</dbReference>
<evidence type="ECO:0000256" key="6">
    <source>
        <dbReference type="SAM" id="MobiDB-lite"/>
    </source>
</evidence>
<evidence type="ECO:0000256" key="4">
    <source>
        <dbReference type="ARBA" id="ARBA00022840"/>
    </source>
</evidence>
<evidence type="ECO:0000256" key="2">
    <source>
        <dbReference type="ARBA" id="ARBA00022741"/>
    </source>
</evidence>
<dbReference type="GO" id="GO:0005741">
    <property type="term" value="C:mitochondrial outer membrane"/>
    <property type="evidence" value="ECO:0007669"/>
    <property type="project" value="UniProtKB-SubCell"/>
</dbReference>
<evidence type="ECO:0000256" key="3">
    <source>
        <dbReference type="ARBA" id="ARBA00022787"/>
    </source>
</evidence>
<dbReference type="Pfam" id="PF00004">
    <property type="entry name" value="AAA"/>
    <property type="match status" value="1"/>
</dbReference>
<protein>
    <submittedName>
        <fullName evidence="8">Protein MSP1</fullName>
    </submittedName>
</protein>
<dbReference type="InterPro" id="IPR056653">
    <property type="entry name" value="DUF7751"/>
</dbReference>
<evidence type="ECO:0000256" key="1">
    <source>
        <dbReference type="ARBA" id="ARBA00004572"/>
    </source>
</evidence>
<name>M7ZHQ7_TRIUA</name>
<sequence>MDPVQDREIFSFKDEKDEIGRFHLVLDDRLWRAGLEWGAGAGKGWGVVCGGSALRICPGCHGNQRWPATEVGVREVGDDGGHKRGATDKDLSAMLKRAKDLSAKATSNKRHGALGSRRQEPWCRLISQYATDPSLPIHSSYFTVGYGAQYDLRLGESSTSSLVCKLKLATKIFQQHQQDKSSTSAFSSTCSSIHQGQHSLIKDIQDHLSSKGPKLPSFYFGKSRPPLTPLMPIGSSADPDIFGSFCKTREDQSNSEESAQSARSQLSKEDLKNATNDASDISESFDNFPYYLSEDTKCALLSSAFVHLQCKDYIEFTRHISSLGQRALLSGSAGTEIYQQYLVKALAEHFGARLLTVDSSMLFGGQTSKELESYKKGDRVRYIGSLLPTNVILDGHSPPEFGSLGQICLPFEENRSSKVGVRFDEQIPGGIDLGGSCEVDHGLFCSVDSLCLDSPGWENRSKHPFDVIIQFISEEIQHGPMVLFLKDTEKICGNNDSYYGLKSKLEHFPAGVFIVGSHIQPDSRKEKANAGSLFLSKFPYSQAILDLALQDEVELSRWNQMLDQDIEILKANDNTSKIRSFLTRIGLECSDLETIYVKDRTLTNECIDTIVGFALSHQLKHLTATNPDPSIDLQFSLSSESLKHGVDMLESIQSGPKTSNKRKSLKGQAWCSGEDIGTENEFEKRLLADVIPPDEIGVTFEDIGALESVKETLKELVMLPLQRPELFSKGQLMKPCKGILLFGPPGTGKTMLAKAVATEAGANFINISMSSISSKWFGEGEKYVKAVFSLASKIAPSVIFVDEVDGMLGRRENPGEHEAMRKMKNEFMVNWDGLRTKNKERVLVLAATNRPFDLDEAVIRRLPRRLMVNLPDASNRRKIISVILAKEDLADDLDLEAIANLTVGYSGSDLKNLCVTAAHLPIRELLEKEKKERALAEVENRPLPQSCSSNDVRALRISDFKHAHEQVCASVSSDSTNMNELVQWNDLYGEGSRYWAWCRNL</sequence>
<dbReference type="FunFam" id="3.40.50.300:FF:000416">
    <property type="entry name" value="p-loop nucleoside triphosphate hydrolase superfamily protein"/>
    <property type="match status" value="1"/>
</dbReference>
<keyword evidence="2" id="KW-0547">Nucleotide-binding</keyword>
<dbReference type="EMBL" id="KD213539">
    <property type="protein sequence ID" value="EMS51930.1"/>
    <property type="molecule type" value="Genomic_DNA"/>
</dbReference>
<dbReference type="InterPro" id="IPR051701">
    <property type="entry name" value="Mito_OM_Translocase_MSP1"/>
</dbReference>
<dbReference type="OMA" id="INENPQT"/>
<dbReference type="eggNOG" id="KOG0737">
    <property type="taxonomic scope" value="Eukaryota"/>
</dbReference>
<dbReference type="InterPro" id="IPR003593">
    <property type="entry name" value="AAA+_ATPase"/>
</dbReference>
<comment type="subcellular location">
    <subcellularLocation>
        <location evidence="1">Mitochondrion outer membrane</location>
        <topology evidence="1">Single-pass membrane protein</topology>
    </subcellularLocation>
</comment>
<evidence type="ECO:0000256" key="5">
    <source>
        <dbReference type="ARBA" id="ARBA00023128"/>
    </source>
</evidence>
<dbReference type="PROSITE" id="PS00674">
    <property type="entry name" value="AAA"/>
    <property type="match status" value="1"/>
</dbReference>
<feature type="region of interest" description="Disordered" evidence="6">
    <location>
        <begin position="250"/>
        <end position="274"/>
    </location>
</feature>
<reference evidence="8" key="1">
    <citation type="journal article" date="2013" name="Nature">
        <title>Draft genome of the wheat A-genome progenitor Triticum urartu.</title>
        <authorList>
            <person name="Ling H.Q."/>
            <person name="Zhao S."/>
            <person name="Liu D."/>
            <person name="Wang J."/>
            <person name="Sun H."/>
            <person name="Zhang C."/>
            <person name="Fan H."/>
            <person name="Li D."/>
            <person name="Dong L."/>
            <person name="Tao Y."/>
            <person name="Gao C."/>
            <person name="Wu H."/>
            <person name="Li Y."/>
            <person name="Cui Y."/>
            <person name="Guo X."/>
            <person name="Zheng S."/>
            <person name="Wang B."/>
            <person name="Yu K."/>
            <person name="Liang Q."/>
            <person name="Yang W."/>
            <person name="Lou X."/>
            <person name="Chen J."/>
            <person name="Feng M."/>
            <person name="Jian J."/>
            <person name="Zhang X."/>
            <person name="Luo G."/>
            <person name="Jiang Y."/>
            <person name="Liu J."/>
            <person name="Wang Z."/>
            <person name="Sha Y."/>
            <person name="Zhang B."/>
            <person name="Wu H."/>
            <person name="Tang D."/>
            <person name="Shen Q."/>
            <person name="Xue P."/>
            <person name="Zou S."/>
            <person name="Wang X."/>
            <person name="Liu X."/>
            <person name="Wang F."/>
            <person name="Yang Y."/>
            <person name="An X."/>
            <person name="Dong Z."/>
            <person name="Zhang K."/>
            <person name="Zhang X."/>
            <person name="Luo M.C."/>
            <person name="Dvorak J."/>
            <person name="Tong Y."/>
            <person name="Wang J."/>
            <person name="Yang H."/>
            <person name="Li Z."/>
            <person name="Wang D."/>
            <person name="Zhang A."/>
            <person name="Wang J."/>
        </authorList>
    </citation>
    <scope>NUCLEOTIDE SEQUENCE</scope>
</reference>
<dbReference type="Gene3D" id="1.10.8.60">
    <property type="match status" value="1"/>
</dbReference>